<name>A0ABQ5BQ43_9ASTR</name>
<comment type="caution">
    <text evidence="1">The sequence shown here is derived from an EMBL/GenBank/DDBJ whole genome shotgun (WGS) entry which is preliminary data.</text>
</comment>
<organism evidence="1 2">
    <name type="scientific">Tanacetum coccineum</name>
    <dbReference type="NCBI Taxonomy" id="301880"/>
    <lineage>
        <taxon>Eukaryota</taxon>
        <taxon>Viridiplantae</taxon>
        <taxon>Streptophyta</taxon>
        <taxon>Embryophyta</taxon>
        <taxon>Tracheophyta</taxon>
        <taxon>Spermatophyta</taxon>
        <taxon>Magnoliopsida</taxon>
        <taxon>eudicotyledons</taxon>
        <taxon>Gunneridae</taxon>
        <taxon>Pentapetalae</taxon>
        <taxon>asterids</taxon>
        <taxon>campanulids</taxon>
        <taxon>Asterales</taxon>
        <taxon>Asteraceae</taxon>
        <taxon>Asteroideae</taxon>
        <taxon>Anthemideae</taxon>
        <taxon>Anthemidinae</taxon>
        <taxon>Tanacetum</taxon>
    </lineage>
</organism>
<evidence type="ECO:0000313" key="2">
    <source>
        <dbReference type="Proteomes" id="UP001151760"/>
    </source>
</evidence>
<gene>
    <name evidence="1" type="ORF">Tco_0875681</name>
</gene>
<dbReference type="EMBL" id="BQNB010013519">
    <property type="protein sequence ID" value="GJT16975.1"/>
    <property type="molecule type" value="Genomic_DNA"/>
</dbReference>
<proteinExistence type="predicted"/>
<sequence length="81" mass="9238">MICCFYTGITYWTVKRVQVNPFTAEIPSCWKTIAKNPPDEDVDFLGEITVPSCFHIHIRKNVVVYVFTSTLDRKGGRTKGP</sequence>
<accession>A0ABQ5BQ43</accession>
<protein>
    <submittedName>
        <fullName evidence="1">Uncharacterized protein</fullName>
    </submittedName>
</protein>
<evidence type="ECO:0000313" key="1">
    <source>
        <dbReference type="EMBL" id="GJT16975.1"/>
    </source>
</evidence>
<reference evidence="1" key="1">
    <citation type="journal article" date="2022" name="Int. J. Mol. Sci.">
        <title>Draft Genome of Tanacetum Coccineum: Genomic Comparison of Closely Related Tanacetum-Family Plants.</title>
        <authorList>
            <person name="Yamashiro T."/>
            <person name="Shiraishi A."/>
            <person name="Nakayama K."/>
            <person name="Satake H."/>
        </authorList>
    </citation>
    <scope>NUCLEOTIDE SEQUENCE</scope>
</reference>
<reference evidence="1" key="2">
    <citation type="submission" date="2022-01" db="EMBL/GenBank/DDBJ databases">
        <authorList>
            <person name="Yamashiro T."/>
            <person name="Shiraishi A."/>
            <person name="Satake H."/>
            <person name="Nakayama K."/>
        </authorList>
    </citation>
    <scope>NUCLEOTIDE SEQUENCE</scope>
</reference>
<dbReference type="Proteomes" id="UP001151760">
    <property type="component" value="Unassembled WGS sequence"/>
</dbReference>
<keyword evidence="2" id="KW-1185">Reference proteome</keyword>